<evidence type="ECO:0000313" key="2">
    <source>
        <dbReference type="Proteomes" id="UP001597534"/>
    </source>
</evidence>
<reference evidence="2" key="1">
    <citation type="journal article" date="2019" name="Int. J. Syst. Evol. Microbiol.">
        <title>The Global Catalogue of Microorganisms (GCM) 10K type strain sequencing project: providing services to taxonomists for standard genome sequencing and annotation.</title>
        <authorList>
            <consortium name="The Broad Institute Genomics Platform"/>
            <consortium name="The Broad Institute Genome Sequencing Center for Infectious Disease"/>
            <person name="Wu L."/>
            <person name="Ma J."/>
        </authorList>
    </citation>
    <scope>NUCLEOTIDE SEQUENCE [LARGE SCALE GENOMIC DNA]</scope>
    <source>
        <strain evidence="2">KCTC 22671</strain>
    </source>
</reference>
<dbReference type="Pfam" id="PF14356">
    <property type="entry name" value="DUF4403"/>
    <property type="match status" value="1"/>
</dbReference>
<dbReference type="InterPro" id="IPR025515">
    <property type="entry name" value="DUF4403"/>
</dbReference>
<evidence type="ECO:0000313" key="1">
    <source>
        <dbReference type="EMBL" id="MFD2892561.1"/>
    </source>
</evidence>
<gene>
    <name evidence="1" type="ORF">ACFS5J_11120</name>
</gene>
<keyword evidence="2" id="KW-1185">Reference proteome</keyword>
<dbReference type="Proteomes" id="UP001597534">
    <property type="component" value="Unassembled WGS sequence"/>
</dbReference>
<comment type="caution">
    <text evidence="1">The sequence shown here is derived from an EMBL/GenBank/DDBJ whole genome shotgun (WGS) entry which is preliminary data.</text>
</comment>
<dbReference type="EMBL" id="JBHUPC010000013">
    <property type="protein sequence ID" value="MFD2892561.1"/>
    <property type="molecule type" value="Genomic_DNA"/>
</dbReference>
<proteinExistence type="predicted"/>
<sequence>MKWILIILIIFGIVLFFTSCSTTQKIATLKPEATSNSPILYKTKTSFVALPVEITLKDIEKQLNQSIKGLIYNDSILKDDNSEMKIWKTENITLTEKEGNIISKIPLKIWLKVKYGTDFLGLNDTKELYLDGVVSLKSKAHLTNWKLTTTSSITELKWNESPSVVIAGKTVPITYLVNPTISLFKTRLAKEIDTIIDKNCDFKPHVMDAIEKISTPFQANKEYSVWFKIIPKELYVTEAVLEQQKIALQMGLKCNIQTVVGQEPKNIFQRDDLVLKPVSKMPDNSNIAIAAISTFKSASKIITTNFKGMEFGSGGKKIKIEKVNIWQKDNKVIVALDVSGSITGAIYLSGYPSYNTITKEIFFDQLDYVLDTKNVLIKSASWFAQGTILKKIQESCRYSIAENLENAKKNMEYYLNNYSPVKGVYIKGNMNQFEFEKIELNDNAIIAFLSTSGKIKIAIDGMD</sequence>
<organism evidence="1 2">
    <name type="scientific">Flavobacterium chuncheonense</name>
    <dbReference type="NCBI Taxonomy" id="2026653"/>
    <lineage>
        <taxon>Bacteria</taxon>
        <taxon>Pseudomonadati</taxon>
        <taxon>Bacteroidota</taxon>
        <taxon>Flavobacteriia</taxon>
        <taxon>Flavobacteriales</taxon>
        <taxon>Flavobacteriaceae</taxon>
        <taxon>Flavobacterium</taxon>
    </lineage>
</organism>
<accession>A0ABW5YNB2</accession>
<dbReference type="RefSeq" id="WP_379812238.1">
    <property type="nucleotide sequence ID" value="NZ_JBHUPC010000013.1"/>
</dbReference>
<protein>
    <submittedName>
        <fullName evidence="1">DUF4403 family protein</fullName>
    </submittedName>
</protein>
<dbReference type="PROSITE" id="PS51257">
    <property type="entry name" value="PROKAR_LIPOPROTEIN"/>
    <property type="match status" value="1"/>
</dbReference>
<name>A0ABW5YNB2_9FLAO</name>